<dbReference type="SUPFAM" id="SSF55729">
    <property type="entry name" value="Acyl-CoA N-acyltransferases (Nat)"/>
    <property type="match status" value="1"/>
</dbReference>
<evidence type="ECO:0000256" key="1">
    <source>
        <dbReference type="ARBA" id="ARBA00022679"/>
    </source>
</evidence>
<dbReference type="InterPro" id="IPR050832">
    <property type="entry name" value="Bact_Acetyltransf"/>
</dbReference>
<evidence type="ECO:0000259" key="3">
    <source>
        <dbReference type="PROSITE" id="PS51186"/>
    </source>
</evidence>
<keyword evidence="1" id="KW-0808">Transferase</keyword>
<dbReference type="RefSeq" id="WP_379145418.1">
    <property type="nucleotide sequence ID" value="NZ_JBHUEN010000053.1"/>
</dbReference>
<protein>
    <submittedName>
        <fullName evidence="4">AAC(3)-I family aminoglycoside N-acetyltransferase</fullName>
    </submittedName>
</protein>
<evidence type="ECO:0000256" key="2">
    <source>
        <dbReference type="ARBA" id="ARBA00023315"/>
    </source>
</evidence>
<evidence type="ECO:0000313" key="5">
    <source>
        <dbReference type="Proteomes" id="UP001597213"/>
    </source>
</evidence>
<comment type="caution">
    <text evidence="4">The sequence shown here is derived from an EMBL/GenBank/DDBJ whole genome shotgun (WGS) entry which is preliminary data.</text>
</comment>
<dbReference type="Pfam" id="PF00583">
    <property type="entry name" value="Acetyltransf_1"/>
    <property type="match status" value="1"/>
</dbReference>
<dbReference type="InterPro" id="IPR016181">
    <property type="entry name" value="Acyl_CoA_acyltransferase"/>
</dbReference>
<keyword evidence="2" id="KW-0012">Acyltransferase</keyword>
<dbReference type="EMBL" id="JBHUEN010000053">
    <property type="protein sequence ID" value="MFD1883800.1"/>
    <property type="molecule type" value="Genomic_DNA"/>
</dbReference>
<dbReference type="Gene3D" id="3.40.630.30">
    <property type="match status" value="1"/>
</dbReference>
<dbReference type="PANTHER" id="PTHR43877">
    <property type="entry name" value="AMINOALKYLPHOSPHONATE N-ACETYLTRANSFERASE-RELATED-RELATED"/>
    <property type="match status" value="1"/>
</dbReference>
<dbReference type="PROSITE" id="PS51186">
    <property type="entry name" value="GNAT"/>
    <property type="match status" value="1"/>
</dbReference>
<gene>
    <name evidence="4" type="ORF">ACFSCT_18980</name>
</gene>
<reference evidence="5" key="1">
    <citation type="journal article" date="2019" name="Int. J. Syst. Evol. Microbiol.">
        <title>The Global Catalogue of Microorganisms (GCM) 10K type strain sequencing project: providing services to taxonomists for standard genome sequencing and annotation.</title>
        <authorList>
            <consortium name="The Broad Institute Genomics Platform"/>
            <consortium name="The Broad Institute Genome Sequencing Center for Infectious Disease"/>
            <person name="Wu L."/>
            <person name="Ma J."/>
        </authorList>
    </citation>
    <scope>NUCLEOTIDE SEQUENCE [LARGE SCALE GENOMIC DNA]</scope>
    <source>
        <strain evidence="5">CCUG 56029</strain>
    </source>
</reference>
<dbReference type="Proteomes" id="UP001597213">
    <property type="component" value="Unassembled WGS sequence"/>
</dbReference>
<proteinExistence type="predicted"/>
<dbReference type="NCBIfam" id="NF033083">
    <property type="entry name" value="AAC_3_I"/>
    <property type="match status" value="1"/>
</dbReference>
<dbReference type="CDD" id="cd04301">
    <property type="entry name" value="NAT_SF"/>
    <property type="match status" value="1"/>
</dbReference>
<evidence type="ECO:0000313" key="4">
    <source>
        <dbReference type="EMBL" id="MFD1883800.1"/>
    </source>
</evidence>
<dbReference type="InterPro" id="IPR000182">
    <property type="entry name" value="GNAT_dom"/>
</dbReference>
<sequence>MSQSIRKLGPADIAQMRAVNAMFAEAFGDPQTYLESPPDDVWLGDLLAGDQVIVLAAVDAGRVVGGLVAYDLPKLEQRRREIYIYDLAVAATHRRRGIATALIDALRPIARARGAWVMYVQADPPDAAAVALYERLGIREDVCHFDIAPDDSPDDPLQASSSTHTGT</sequence>
<accession>A0ABW4RDE9</accession>
<name>A0ABW4RDE9_9RHOB</name>
<organism evidence="4 5">
    <name type="scientific">Paracoccus pacificus</name>
    <dbReference type="NCBI Taxonomy" id="1463598"/>
    <lineage>
        <taxon>Bacteria</taxon>
        <taxon>Pseudomonadati</taxon>
        <taxon>Pseudomonadota</taxon>
        <taxon>Alphaproteobacteria</taxon>
        <taxon>Rhodobacterales</taxon>
        <taxon>Paracoccaceae</taxon>
        <taxon>Paracoccus</taxon>
    </lineage>
</organism>
<feature type="domain" description="N-acetyltransferase" evidence="3">
    <location>
        <begin position="3"/>
        <end position="158"/>
    </location>
</feature>
<keyword evidence="5" id="KW-1185">Reference proteome</keyword>